<evidence type="ECO:0000313" key="1">
    <source>
        <dbReference type="EMBL" id="GGV29034.1"/>
    </source>
</evidence>
<evidence type="ECO:0000313" key="2">
    <source>
        <dbReference type="Proteomes" id="UP000618795"/>
    </source>
</evidence>
<reference evidence="1" key="1">
    <citation type="journal article" date="2014" name="Int. J. Syst. Evol. Microbiol.">
        <title>Complete genome sequence of Corynebacterium casei LMG S-19264T (=DSM 44701T), isolated from a smear-ripened cheese.</title>
        <authorList>
            <consortium name="US DOE Joint Genome Institute (JGI-PGF)"/>
            <person name="Walter F."/>
            <person name="Albersmeier A."/>
            <person name="Kalinowski J."/>
            <person name="Ruckert C."/>
        </authorList>
    </citation>
    <scope>NUCLEOTIDE SEQUENCE</scope>
    <source>
        <strain evidence="1">JCM 4369</strain>
    </source>
</reference>
<organism evidence="1 2">
    <name type="scientific">Streptomyces filipinensis</name>
    <dbReference type="NCBI Taxonomy" id="66887"/>
    <lineage>
        <taxon>Bacteria</taxon>
        <taxon>Bacillati</taxon>
        <taxon>Actinomycetota</taxon>
        <taxon>Actinomycetes</taxon>
        <taxon>Kitasatosporales</taxon>
        <taxon>Streptomycetaceae</taxon>
        <taxon>Streptomyces</taxon>
    </lineage>
</organism>
<keyword evidence="2" id="KW-1185">Reference proteome</keyword>
<accession>A0A918IMP2</accession>
<protein>
    <submittedName>
        <fullName evidence="1">Uncharacterized protein</fullName>
    </submittedName>
</protein>
<dbReference type="EMBL" id="BMTD01000035">
    <property type="protein sequence ID" value="GGV29034.1"/>
    <property type="molecule type" value="Genomic_DNA"/>
</dbReference>
<dbReference type="InterPro" id="IPR046200">
    <property type="entry name" value="DUF6233"/>
</dbReference>
<dbReference type="Pfam" id="PF19746">
    <property type="entry name" value="DUF6233"/>
    <property type="match status" value="1"/>
</dbReference>
<gene>
    <name evidence="1" type="ORF">GCM10010260_81890</name>
</gene>
<dbReference type="Proteomes" id="UP000618795">
    <property type="component" value="Unassembled WGS sequence"/>
</dbReference>
<reference evidence="1" key="2">
    <citation type="submission" date="2020-09" db="EMBL/GenBank/DDBJ databases">
        <authorList>
            <person name="Sun Q."/>
            <person name="Ohkuma M."/>
        </authorList>
    </citation>
    <scope>NUCLEOTIDE SEQUENCE</scope>
    <source>
        <strain evidence="1">JCM 4369</strain>
    </source>
</reference>
<proteinExistence type="predicted"/>
<dbReference type="RefSeq" id="WP_191878517.1">
    <property type="nucleotide sequence ID" value="NZ_BMTD01000035.1"/>
</dbReference>
<name>A0A918IMP2_9ACTN</name>
<dbReference type="AlphaFoldDB" id="A0A918IMP2"/>
<sequence>MSAPPPASTSRLDLLRFLERVQLQDLQRTRDWIATEEQLIAAQGERRPAPPPPAWLIEHGIGTGRPPARVHVGSCWDTRTRCKPATADQARRALAEGVSACPHCRPDTALGVLD</sequence>
<comment type="caution">
    <text evidence="1">The sequence shown here is derived from an EMBL/GenBank/DDBJ whole genome shotgun (WGS) entry which is preliminary data.</text>
</comment>